<evidence type="ECO:0000313" key="2">
    <source>
        <dbReference type="Proteomes" id="UP000298642"/>
    </source>
</evidence>
<name>A0A4D7AXY7_9FIRM</name>
<organism evidence="1 2">
    <name type="scientific">Dysosmobacter welbionis</name>
    <dbReference type="NCBI Taxonomy" id="2093857"/>
    <lineage>
        <taxon>Bacteria</taxon>
        <taxon>Bacillati</taxon>
        <taxon>Bacillota</taxon>
        <taxon>Clostridia</taxon>
        <taxon>Eubacteriales</taxon>
        <taxon>Oscillospiraceae</taxon>
        <taxon>Dysosmobacter</taxon>
    </lineage>
</organism>
<accession>A0A4D7AXY7</accession>
<dbReference type="EMBL" id="CP034413">
    <property type="protein sequence ID" value="QCI59177.1"/>
    <property type="molecule type" value="Genomic_DNA"/>
</dbReference>
<keyword evidence="2" id="KW-1185">Reference proteome</keyword>
<dbReference type="KEGG" id="obj:EIO64_08040"/>
<evidence type="ECO:0000313" key="1">
    <source>
        <dbReference type="EMBL" id="QCI59177.1"/>
    </source>
</evidence>
<proteinExistence type="predicted"/>
<gene>
    <name evidence="1" type="ORF">EIO64_08040</name>
</gene>
<sequence>MGPDGKGTAQAAVYIDGQPVQYAGEITLPEITAAPEQMESTEAPPLLASMGFTVEQFNEAARFMAEAFGIFCDKLAEATRAMVDAWEAIRAAEEFRKALRWAEAANRPLAARYHHTKKKRIRKKYAKRILAWYREEIL</sequence>
<dbReference type="AlphaFoldDB" id="A0A4D7AXY7"/>
<dbReference type="Proteomes" id="UP000298642">
    <property type="component" value="Chromosome"/>
</dbReference>
<reference evidence="2" key="1">
    <citation type="submission" date="2018-12" db="EMBL/GenBank/DDBJ databases">
        <title>Dusodibacter welbiota gen. nov., sp. nov., isolated from human faeces and emended description of the Oscillibacter genus.</title>
        <authorList>
            <person name="Le Roy T."/>
            <person name="Van der Smissen P."/>
            <person name="Delzenne N."/>
            <person name="Muccioli G."/>
            <person name="Collet J.F."/>
            <person name="Cani P.D."/>
        </authorList>
    </citation>
    <scope>NUCLEOTIDE SEQUENCE [LARGE SCALE GENOMIC DNA]</scope>
    <source>
        <strain evidence="2">J115</strain>
    </source>
</reference>
<dbReference type="RefSeq" id="WP_136891165.1">
    <property type="nucleotide sequence ID" value="NZ_CP034413.3"/>
</dbReference>
<protein>
    <submittedName>
        <fullName evidence="1">Uncharacterized protein</fullName>
    </submittedName>
</protein>